<dbReference type="EMBL" id="UOEQ01000466">
    <property type="protein sequence ID" value="VAW23406.1"/>
    <property type="molecule type" value="Genomic_DNA"/>
</dbReference>
<evidence type="ECO:0000313" key="1">
    <source>
        <dbReference type="EMBL" id="VAW23406.1"/>
    </source>
</evidence>
<feature type="non-terminal residue" evidence="1">
    <location>
        <position position="1"/>
    </location>
</feature>
<reference evidence="1" key="1">
    <citation type="submission" date="2018-06" db="EMBL/GenBank/DDBJ databases">
        <authorList>
            <person name="Zhirakovskaya E."/>
        </authorList>
    </citation>
    <scope>NUCLEOTIDE SEQUENCE</scope>
</reference>
<dbReference type="InterPro" id="IPR029058">
    <property type="entry name" value="AB_hydrolase_fold"/>
</dbReference>
<dbReference type="Gene3D" id="3.40.50.1820">
    <property type="entry name" value="alpha/beta hydrolase"/>
    <property type="match status" value="1"/>
</dbReference>
<accession>A0A3B0UUI2</accession>
<name>A0A3B0UUI2_9ZZZZ</name>
<organism evidence="1">
    <name type="scientific">hydrothermal vent metagenome</name>
    <dbReference type="NCBI Taxonomy" id="652676"/>
    <lineage>
        <taxon>unclassified sequences</taxon>
        <taxon>metagenomes</taxon>
        <taxon>ecological metagenomes</taxon>
    </lineage>
</organism>
<proteinExistence type="predicted"/>
<evidence type="ECO:0008006" key="2">
    <source>
        <dbReference type="Google" id="ProtNLM"/>
    </source>
</evidence>
<dbReference type="SUPFAM" id="SSF53474">
    <property type="entry name" value="alpha/beta-Hydrolases"/>
    <property type="match status" value="1"/>
</dbReference>
<sequence>YNTFSLLGHDRGARVAYRMALDHPEIVRRIGIIEIIPTGDMWKHFNEK</sequence>
<gene>
    <name evidence="1" type="ORF">MNBD_ALPHA11-1073</name>
</gene>
<dbReference type="AlphaFoldDB" id="A0A3B0UUI2"/>
<protein>
    <recommendedName>
        <fullName evidence="2">Alpha/beta hydrolase</fullName>
    </recommendedName>
</protein>